<reference evidence="3" key="1">
    <citation type="submission" date="2020-01" db="EMBL/GenBank/DDBJ databases">
        <authorList>
            <consortium name="DOE Joint Genome Institute"/>
            <person name="Haridas S."/>
            <person name="Albert R."/>
            <person name="Binder M."/>
            <person name="Bloem J."/>
            <person name="Labutti K."/>
            <person name="Salamov A."/>
            <person name="Andreopoulos B."/>
            <person name="Baker S.E."/>
            <person name="Barry K."/>
            <person name="Bills G."/>
            <person name="Bluhm B.H."/>
            <person name="Cannon C."/>
            <person name="Castanera R."/>
            <person name="Culley D.E."/>
            <person name="Daum C."/>
            <person name="Ezra D."/>
            <person name="Gonzalez J.B."/>
            <person name="Henrissat B."/>
            <person name="Kuo A."/>
            <person name="Liang C."/>
            <person name="Lipzen A."/>
            <person name="Lutzoni F."/>
            <person name="Magnuson J."/>
            <person name="Mondo S."/>
            <person name="Nolan M."/>
            <person name="Ohm R."/>
            <person name="Pangilinan J."/>
            <person name="Park H.-J."/>
            <person name="Ramirez L."/>
            <person name="Alfaro M."/>
            <person name="Sun H."/>
            <person name="Tritt A."/>
            <person name="Yoshinaga Y."/>
            <person name="Zwiers L.-H."/>
            <person name="Turgeon B.G."/>
            <person name="Goodwin S.B."/>
            <person name="Spatafora J.W."/>
            <person name="Crous P.W."/>
            <person name="Grigoriev I.V."/>
        </authorList>
    </citation>
    <scope>NUCLEOTIDE SEQUENCE</scope>
    <source>
        <strain evidence="3">IPT5</strain>
    </source>
</reference>
<dbReference type="OrthoDB" id="1601230at2759"/>
<dbReference type="InterPro" id="IPR011008">
    <property type="entry name" value="Dimeric_a/b-barrel"/>
</dbReference>
<protein>
    <recommendedName>
        <fullName evidence="2">Stress-response A/B barrel domain-containing protein</fullName>
    </recommendedName>
</protein>
<organism evidence="3 4">
    <name type="scientific">Plenodomus tracheiphilus IPT5</name>
    <dbReference type="NCBI Taxonomy" id="1408161"/>
    <lineage>
        <taxon>Eukaryota</taxon>
        <taxon>Fungi</taxon>
        <taxon>Dikarya</taxon>
        <taxon>Ascomycota</taxon>
        <taxon>Pezizomycotina</taxon>
        <taxon>Dothideomycetes</taxon>
        <taxon>Pleosporomycetidae</taxon>
        <taxon>Pleosporales</taxon>
        <taxon>Pleosporineae</taxon>
        <taxon>Leptosphaeriaceae</taxon>
        <taxon>Plenodomus</taxon>
    </lineage>
</organism>
<dbReference type="InterPro" id="IPR044662">
    <property type="entry name" value="HS1/DABB1-like"/>
</dbReference>
<keyword evidence="4" id="KW-1185">Reference proteome</keyword>
<evidence type="ECO:0000259" key="2">
    <source>
        <dbReference type="PROSITE" id="PS51502"/>
    </source>
</evidence>
<dbReference type="PANTHER" id="PTHR33178">
    <property type="match status" value="1"/>
</dbReference>
<proteinExistence type="predicted"/>
<dbReference type="InterPro" id="IPR013097">
    <property type="entry name" value="Dabb"/>
</dbReference>
<name>A0A6A7AU61_9PLEO</name>
<dbReference type="EMBL" id="MU006342">
    <property type="protein sequence ID" value="KAF2845749.1"/>
    <property type="molecule type" value="Genomic_DNA"/>
</dbReference>
<dbReference type="SUPFAM" id="SSF54909">
    <property type="entry name" value="Dimeric alpha+beta barrel"/>
    <property type="match status" value="1"/>
</dbReference>
<evidence type="ECO:0000256" key="1">
    <source>
        <dbReference type="ARBA" id="ARBA00011738"/>
    </source>
</evidence>
<feature type="domain" description="Stress-response A/B barrel" evidence="2">
    <location>
        <begin position="46"/>
        <end position="148"/>
    </location>
</feature>
<dbReference type="Pfam" id="PF07876">
    <property type="entry name" value="Dabb"/>
    <property type="match status" value="1"/>
</dbReference>
<dbReference type="PANTHER" id="PTHR33178:SF10">
    <property type="entry name" value="STRESS-RESPONSE A_B BARREL DOMAIN-CONTAINING PROTEIN"/>
    <property type="match status" value="1"/>
</dbReference>
<evidence type="ECO:0000313" key="3">
    <source>
        <dbReference type="EMBL" id="KAF2845749.1"/>
    </source>
</evidence>
<dbReference type="PROSITE" id="PS51502">
    <property type="entry name" value="S_R_A_B_BARREL"/>
    <property type="match status" value="1"/>
</dbReference>
<sequence>MIIPRKAYGLLLFIILGTCLWLFSRTVGHGLAELVFGPYGPVIPWTTHIVLFQFKEGTSSFAVKEITSKFFGLKKSCVHPSTRRPYIISISGGKDISIEKLQSGVSHAFVLQFHSNADRDFYVNEDPAHQAFKAAAGAVVEKTIVVDYQDGVFIDAT</sequence>
<accession>A0A6A7AU61</accession>
<dbReference type="SMART" id="SM00886">
    <property type="entry name" value="Dabb"/>
    <property type="match status" value="1"/>
</dbReference>
<dbReference type="Gene3D" id="3.30.70.100">
    <property type="match status" value="1"/>
</dbReference>
<evidence type="ECO:0000313" key="4">
    <source>
        <dbReference type="Proteomes" id="UP000799423"/>
    </source>
</evidence>
<dbReference type="AlphaFoldDB" id="A0A6A7AU61"/>
<comment type="subunit">
    <text evidence="1">Homodimer.</text>
</comment>
<gene>
    <name evidence="3" type="ORF">T440DRAFT_472392</name>
</gene>
<dbReference type="Proteomes" id="UP000799423">
    <property type="component" value="Unassembled WGS sequence"/>
</dbReference>